<keyword evidence="1" id="KW-0472">Membrane</keyword>
<evidence type="ECO:0000259" key="2">
    <source>
        <dbReference type="Pfam" id="PF13472"/>
    </source>
</evidence>
<feature type="transmembrane region" description="Helical" evidence="1">
    <location>
        <begin position="6"/>
        <end position="28"/>
    </location>
</feature>
<dbReference type="EMBL" id="UINC01131576">
    <property type="protein sequence ID" value="SVD13363.1"/>
    <property type="molecule type" value="Genomic_DNA"/>
</dbReference>
<dbReference type="InterPro" id="IPR013830">
    <property type="entry name" value="SGNH_hydro"/>
</dbReference>
<dbReference type="InterPro" id="IPR036514">
    <property type="entry name" value="SGNH_hydro_sf"/>
</dbReference>
<dbReference type="GO" id="GO:0004622">
    <property type="term" value="F:phosphatidylcholine lysophospholipase activity"/>
    <property type="evidence" value="ECO:0007669"/>
    <property type="project" value="TreeGrafter"/>
</dbReference>
<dbReference type="Gene3D" id="3.40.50.1110">
    <property type="entry name" value="SGNH hydrolase"/>
    <property type="match status" value="1"/>
</dbReference>
<organism evidence="3">
    <name type="scientific">marine metagenome</name>
    <dbReference type="NCBI Taxonomy" id="408172"/>
    <lineage>
        <taxon>unclassified sequences</taxon>
        <taxon>metagenomes</taxon>
        <taxon>ecological metagenomes</taxon>
    </lineage>
</organism>
<dbReference type="PANTHER" id="PTHR30383:SF5">
    <property type="entry name" value="SGNH HYDROLASE-TYPE ESTERASE DOMAIN-CONTAINING PROTEIN"/>
    <property type="match status" value="1"/>
</dbReference>
<sequence>MFISIILVLISVIVIALGFFVYVLIITVKLPQGRAIEMIEKGRPNTGRLVACIGDSLTNGNLGVCWVNHLRHEFPNDKFLNEGINGDVVWQVHERLEPILKCHPDVIILMIGSNDAMGSFNKRSGEGYKKNNKLPEIPTFDAFKKLLPELIDRLSEIPKLAICTLPPIGEYPGSTINQHIDKFNDFIKKTAQEKHISVLAVSDSMWDELSNRTYPVKRNYNPKMLVIAKDMYGACIQHYIFKRAWDKIAESRRNWLLFDQIHLGERGARVIFNLAKEYISKN</sequence>
<dbReference type="Pfam" id="PF13472">
    <property type="entry name" value="Lipase_GDSL_2"/>
    <property type="match status" value="1"/>
</dbReference>
<dbReference type="AlphaFoldDB" id="A0A382SUD0"/>
<evidence type="ECO:0000313" key="3">
    <source>
        <dbReference type="EMBL" id="SVD13363.1"/>
    </source>
</evidence>
<reference evidence="3" key="1">
    <citation type="submission" date="2018-05" db="EMBL/GenBank/DDBJ databases">
        <authorList>
            <person name="Lanie J.A."/>
            <person name="Ng W.-L."/>
            <person name="Kazmierczak K.M."/>
            <person name="Andrzejewski T.M."/>
            <person name="Davidsen T.M."/>
            <person name="Wayne K.J."/>
            <person name="Tettelin H."/>
            <person name="Glass J.I."/>
            <person name="Rusch D."/>
            <person name="Podicherti R."/>
            <person name="Tsui H.-C.T."/>
            <person name="Winkler M.E."/>
        </authorList>
    </citation>
    <scope>NUCLEOTIDE SEQUENCE</scope>
</reference>
<dbReference type="InterPro" id="IPR051532">
    <property type="entry name" value="Ester_Hydrolysis_Enzymes"/>
</dbReference>
<feature type="domain" description="SGNH hydrolase-type esterase" evidence="2">
    <location>
        <begin position="52"/>
        <end position="214"/>
    </location>
</feature>
<accession>A0A382SUD0</accession>
<dbReference type="SUPFAM" id="SSF52266">
    <property type="entry name" value="SGNH hydrolase"/>
    <property type="match status" value="1"/>
</dbReference>
<name>A0A382SUD0_9ZZZZ</name>
<protein>
    <recommendedName>
        <fullName evidence="2">SGNH hydrolase-type esterase domain-containing protein</fullName>
    </recommendedName>
</protein>
<proteinExistence type="predicted"/>
<gene>
    <name evidence="3" type="ORF">METZ01_LOCUS366217</name>
</gene>
<keyword evidence="1" id="KW-0812">Transmembrane</keyword>
<evidence type="ECO:0000256" key="1">
    <source>
        <dbReference type="SAM" id="Phobius"/>
    </source>
</evidence>
<keyword evidence="1" id="KW-1133">Transmembrane helix</keyword>
<dbReference type="PANTHER" id="PTHR30383">
    <property type="entry name" value="THIOESTERASE 1/PROTEASE 1/LYSOPHOSPHOLIPASE L1"/>
    <property type="match status" value="1"/>
</dbReference>